<dbReference type="Pfam" id="PF04828">
    <property type="entry name" value="GFA"/>
    <property type="match status" value="1"/>
</dbReference>
<evidence type="ECO:0000256" key="3">
    <source>
        <dbReference type="ARBA" id="ARBA00022833"/>
    </source>
</evidence>
<feature type="domain" description="CENP-V/GFA" evidence="4">
    <location>
        <begin position="5"/>
        <end position="126"/>
    </location>
</feature>
<protein>
    <submittedName>
        <fullName evidence="5">GFA family protein</fullName>
    </submittedName>
</protein>
<dbReference type="EMBL" id="JBHSJF010000002">
    <property type="protein sequence ID" value="MFC5067008.1"/>
    <property type="molecule type" value="Genomic_DNA"/>
</dbReference>
<comment type="caution">
    <text evidence="5">The sequence shown here is derived from an EMBL/GenBank/DDBJ whole genome shotgun (WGS) entry which is preliminary data.</text>
</comment>
<keyword evidence="6" id="KW-1185">Reference proteome</keyword>
<dbReference type="PANTHER" id="PTHR28620:SF1">
    <property type="entry name" value="CENP-V_GFA DOMAIN-CONTAINING PROTEIN"/>
    <property type="match status" value="1"/>
</dbReference>
<accession>A0ABV9YZX0</accession>
<evidence type="ECO:0000256" key="2">
    <source>
        <dbReference type="ARBA" id="ARBA00022723"/>
    </source>
</evidence>
<keyword evidence="2" id="KW-0479">Metal-binding</keyword>
<reference evidence="6" key="1">
    <citation type="journal article" date="2019" name="Int. J. Syst. Evol. Microbiol.">
        <title>The Global Catalogue of Microorganisms (GCM) 10K type strain sequencing project: providing services to taxonomists for standard genome sequencing and annotation.</title>
        <authorList>
            <consortium name="The Broad Institute Genomics Platform"/>
            <consortium name="The Broad Institute Genome Sequencing Center for Infectious Disease"/>
            <person name="Wu L."/>
            <person name="Ma J."/>
        </authorList>
    </citation>
    <scope>NUCLEOTIDE SEQUENCE [LARGE SCALE GENOMIC DNA]</scope>
    <source>
        <strain evidence="6">CGMCC 1.16444</strain>
    </source>
</reference>
<comment type="similarity">
    <text evidence="1">Belongs to the Gfa family.</text>
</comment>
<evidence type="ECO:0000313" key="5">
    <source>
        <dbReference type="EMBL" id="MFC5067008.1"/>
    </source>
</evidence>
<organism evidence="5 6">
    <name type="scientific">Flaviflagellibacter deserti</name>
    <dbReference type="NCBI Taxonomy" id="2267266"/>
    <lineage>
        <taxon>Bacteria</taxon>
        <taxon>Pseudomonadati</taxon>
        <taxon>Pseudomonadota</taxon>
        <taxon>Alphaproteobacteria</taxon>
        <taxon>Hyphomicrobiales</taxon>
        <taxon>Flaviflagellibacter</taxon>
    </lineage>
</organism>
<proteinExistence type="inferred from homology"/>
<dbReference type="InterPro" id="IPR006913">
    <property type="entry name" value="CENP-V/GFA"/>
</dbReference>
<evidence type="ECO:0000256" key="1">
    <source>
        <dbReference type="ARBA" id="ARBA00005495"/>
    </source>
</evidence>
<dbReference type="SUPFAM" id="SSF51316">
    <property type="entry name" value="Mss4-like"/>
    <property type="match status" value="1"/>
</dbReference>
<sequence length="134" mass="14995">MLKTYRGSCHCRAVSFEADIDFEIGTGRCNCSICAKKRGWEAIIQPDQFRLLSGKDVLRDYQFGTRVAHHPFCGNCGVSCYAEGFVEEIGGAYIAISISCLDGVPDEELATVPVRYLDGRNNNWWNEPEVTNHL</sequence>
<dbReference type="PROSITE" id="PS51891">
    <property type="entry name" value="CENP_V_GFA"/>
    <property type="match status" value="1"/>
</dbReference>
<evidence type="ECO:0000259" key="4">
    <source>
        <dbReference type="PROSITE" id="PS51891"/>
    </source>
</evidence>
<dbReference type="InterPro" id="IPR011057">
    <property type="entry name" value="Mss4-like_sf"/>
</dbReference>
<dbReference type="Gene3D" id="2.170.150.70">
    <property type="match status" value="1"/>
</dbReference>
<evidence type="ECO:0000313" key="6">
    <source>
        <dbReference type="Proteomes" id="UP001595796"/>
    </source>
</evidence>
<dbReference type="Proteomes" id="UP001595796">
    <property type="component" value="Unassembled WGS sequence"/>
</dbReference>
<dbReference type="PANTHER" id="PTHR28620">
    <property type="entry name" value="CENTROMERE PROTEIN V"/>
    <property type="match status" value="1"/>
</dbReference>
<name>A0ABV9YZX0_9HYPH</name>
<dbReference type="RefSeq" id="WP_114958733.1">
    <property type="nucleotide sequence ID" value="NZ_JBHSJF010000002.1"/>
</dbReference>
<dbReference type="InterPro" id="IPR052355">
    <property type="entry name" value="CENP-V-like"/>
</dbReference>
<gene>
    <name evidence="5" type="ORF">ACFPFW_03155</name>
</gene>
<keyword evidence="3" id="KW-0862">Zinc</keyword>